<proteinExistence type="predicted"/>
<sequence>MAIVTKTLTFEGKRAGSVVENPNIAYLNDVELTQTQYDQLYGSELSVTETDVLKFKFVIPNDAILGYSEGDIYYKSKMVSGENELRCKDKAVYNGDTTTYKQKLLATYQIDLDNTNELNFNISTTGDYGIYEVKVDVIYNDNGLNSYGGQYQYSETGGTIVTVPIQNKKLEEIVTELESKPSNSITNVTFAQIGVESVDE</sequence>
<dbReference type="EMBL" id="OQ187816">
    <property type="protein sequence ID" value="WCR32920.1"/>
    <property type="molecule type" value="Genomic_DNA"/>
</dbReference>
<protein>
    <submittedName>
        <fullName evidence="1">Uncharacterized protein</fullName>
    </submittedName>
</protein>
<dbReference type="Proteomes" id="UP001219433">
    <property type="component" value="Segment"/>
</dbReference>
<accession>A0AAF0BWE2</accession>
<evidence type="ECO:0000313" key="1">
    <source>
        <dbReference type="EMBL" id="WCR32920.1"/>
    </source>
</evidence>
<reference evidence="1" key="1">
    <citation type="submission" date="2023-01" db="EMBL/GenBank/DDBJ databases">
        <authorList>
            <person name="Liu Y."/>
            <person name="Sun Z."/>
        </authorList>
    </citation>
    <scope>NUCLEOTIDE SEQUENCE</scope>
</reference>
<keyword evidence="2" id="KW-1185">Reference proteome</keyword>
<name>A0AAF0BWE2_9CAUD</name>
<organism evidence="1 2">
    <name type="scientific">Bacillus phage BC-5</name>
    <dbReference type="NCBI Taxonomy" id="3020389"/>
    <lineage>
        <taxon>Viruses</taxon>
        <taxon>Duplodnaviria</taxon>
        <taxon>Heunggongvirae</taxon>
        <taxon>Uroviricota</taxon>
        <taxon>Caudoviricetes</taxon>
        <taxon>Salasmaviridae</taxon>
        <taxon>Northropvirinae</taxon>
        <taxon>Hemphillvirus</taxon>
        <taxon>Hemphillvirus bece5</taxon>
    </lineage>
</organism>
<evidence type="ECO:0000313" key="2">
    <source>
        <dbReference type="Proteomes" id="UP001219433"/>
    </source>
</evidence>
<gene>
    <name evidence="1" type="ORF">BC5_0007</name>
</gene>